<gene>
    <name evidence="1" type="ORF">HY29_18185</name>
</gene>
<accession>A0A062U3D8</accession>
<name>A0A062U3D8_9PROT</name>
<evidence type="ECO:0000313" key="2">
    <source>
        <dbReference type="Proteomes" id="UP000027037"/>
    </source>
</evidence>
<dbReference type="Proteomes" id="UP000027037">
    <property type="component" value="Unassembled WGS sequence"/>
</dbReference>
<keyword evidence="2" id="KW-1185">Reference proteome</keyword>
<proteinExistence type="predicted"/>
<reference evidence="1 2" key="1">
    <citation type="journal article" date="2014" name="Antonie Van Leeuwenhoek">
        <title>Hyphomonas beringensis sp. nov. and Hyphomonas chukchiensis sp. nov., isolated from surface seawater of the Bering Sea and Chukchi Sea.</title>
        <authorList>
            <person name="Li C."/>
            <person name="Lai Q."/>
            <person name="Li G."/>
            <person name="Dong C."/>
            <person name="Wang J."/>
            <person name="Liao Y."/>
            <person name="Shao Z."/>
        </authorList>
    </citation>
    <scope>NUCLEOTIDE SEQUENCE [LARGE SCALE GENOMIC DNA]</scope>
    <source>
        <strain evidence="1 2">25B14_1</strain>
    </source>
</reference>
<comment type="caution">
    <text evidence="1">The sequence shown here is derived from an EMBL/GenBank/DDBJ whole genome shotgun (WGS) entry which is preliminary data.</text>
</comment>
<evidence type="ECO:0000313" key="1">
    <source>
        <dbReference type="EMBL" id="KCZ52248.1"/>
    </source>
</evidence>
<dbReference type="AlphaFoldDB" id="A0A062U3D8"/>
<sequence length="36" mass="3946">MANAPVNAVYYFSKMEQSVEQAGNAQPGTLEKKSRT</sequence>
<dbReference type="EMBL" id="AWFF01000070">
    <property type="protein sequence ID" value="KCZ52248.1"/>
    <property type="molecule type" value="Genomic_DNA"/>
</dbReference>
<protein>
    <submittedName>
        <fullName evidence="1">Uncharacterized protein</fullName>
    </submittedName>
</protein>
<organism evidence="1 2">
    <name type="scientific">Hyphomonas beringensis</name>
    <dbReference type="NCBI Taxonomy" id="1280946"/>
    <lineage>
        <taxon>Bacteria</taxon>
        <taxon>Pseudomonadati</taxon>
        <taxon>Pseudomonadota</taxon>
        <taxon>Alphaproteobacteria</taxon>
        <taxon>Hyphomonadales</taxon>
        <taxon>Hyphomonadaceae</taxon>
        <taxon>Hyphomonas</taxon>
    </lineage>
</organism>